<evidence type="ECO:0000313" key="11">
    <source>
        <dbReference type="EMBL" id="KAF4610487.1"/>
    </source>
</evidence>
<evidence type="ECO:0000256" key="3">
    <source>
        <dbReference type="ARBA" id="ARBA00023002"/>
    </source>
</evidence>
<accession>A0A8H4QG96</accession>
<feature type="domain" description="Plastocyanin-like" evidence="9">
    <location>
        <begin position="900"/>
        <end position="1021"/>
    </location>
</feature>
<feature type="domain" description="Plastocyanin-like" evidence="10">
    <location>
        <begin position="602"/>
        <end position="654"/>
    </location>
</feature>
<feature type="domain" description="Plastocyanin-like" evidence="8">
    <location>
        <begin position="178"/>
        <end position="318"/>
    </location>
</feature>
<dbReference type="Gene3D" id="2.60.40.420">
    <property type="entry name" value="Cupredoxins - blue copper proteins"/>
    <property type="match status" value="6"/>
</dbReference>
<dbReference type="InterPro" id="IPR001117">
    <property type="entry name" value="Cu-oxidase_2nd"/>
</dbReference>
<evidence type="ECO:0000256" key="4">
    <source>
        <dbReference type="ARBA" id="ARBA00023008"/>
    </source>
</evidence>
<organism evidence="11 12">
    <name type="scientific">Agrocybe pediades</name>
    <dbReference type="NCBI Taxonomy" id="84607"/>
    <lineage>
        <taxon>Eukaryota</taxon>
        <taxon>Fungi</taxon>
        <taxon>Dikarya</taxon>
        <taxon>Basidiomycota</taxon>
        <taxon>Agaricomycotina</taxon>
        <taxon>Agaricomycetes</taxon>
        <taxon>Agaricomycetidae</taxon>
        <taxon>Agaricales</taxon>
        <taxon>Agaricineae</taxon>
        <taxon>Strophariaceae</taxon>
        <taxon>Agrocybe</taxon>
    </lineage>
</organism>
<comment type="caution">
    <text evidence="11">The sequence shown here is derived from an EMBL/GenBank/DDBJ whole genome shotgun (WGS) entry which is preliminary data.</text>
</comment>
<dbReference type="CDD" id="cd13903">
    <property type="entry name" value="CuRO_3_Tv-LCC_like"/>
    <property type="match status" value="2"/>
</dbReference>
<evidence type="ECO:0000256" key="7">
    <source>
        <dbReference type="SAM" id="SignalP"/>
    </source>
</evidence>
<dbReference type="InterPro" id="IPR008972">
    <property type="entry name" value="Cupredoxin"/>
</dbReference>
<feature type="domain" description="Plastocyanin-like" evidence="9">
    <location>
        <begin position="382"/>
        <end position="486"/>
    </location>
</feature>
<evidence type="ECO:0000259" key="9">
    <source>
        <dbReference type="Pfam" id="PF07731"/>
    </source>
</evidence>
<proteinExistence type="inferred from homology"/>
<keyword evidence="7" id="KW-0732">Signal</keyword>
<keyword evidence="5" id="KW-1015">Disulfide bond</keyword>
<keyword evidence="4" id="KW-0186">Copper</keyword>
<evidence type="ECO:0000259" key="8">
    <source>
        <dbReference type="Pfam" id="PF00394"/>
    </source>
</evidence>
<evidence type="ECO:0000256" key="2">
    <source>
        <dbReference type="ARBA" id="ARBA00022723"/>
    </source>
</evidence>
<evidence type="ECO:0000256" key="6">
    <source>
        <dbReference type="ARBA" id="ARBA00023180"/>
    </source>
</evidence>
<dbReference type="InterPro" id="IPR033138">
    <property type="entry name" value="Cu_oxidase_CS"/>
</dbReference>
<feature type="signal peptide" evidence="7">
    <location>
        <begin position="1"/>
        <end position="18"/>
    </location>
</feature>
<evidence type="ECO:0000259" key="10">
    <source>
        <dbReference type="Pfam" id="PF07732"/>
    </source>
</evidence>
<comment type="similarity">
    <text evidence="1">Belongs to the multicopper oxidase family.</text>
</comment>
<dbReference type="GO" id="GO:0005507">
    <property type="term" value="F:copper ion binding"/>
    <property type="evidence" value="ECO:0007669"/>
    <property type="project" value="InterPro"/>
</dbReference>
<feature type="domain" description="Plastocyanin-like" evidence="10">
    <location>
        <begin position="76"/>
        <end position="164"/>
    </location>
</feature>
<evidence type="ECO:0000256" key="1">
    <source>
        <dbReference type="ARBA" id="ARBA00010609"/>
    </source>
</evidence>
<keyword evidence="12" id="KW-1185">Reference proteome</keyword>
<dbReference type="Pfam" id="PF00394">
    <property type="entry name" value="Cu-oxidase"/>
    <property type="match status" value="2"/>
</dbReference>
<dbReference type="GO" id="GO:0016491">
    <property type="term" value="F:oxidoreductase activity"/>
    <property type="evidence" value="ECO:0007669"/>
    <property type="project" value="UniProtKB-KW"/>
</dbReference>
<feature type="chain" id="PRO_5034416565" description="Laccase" evidence="7">
    <location>
        <begin position="19"/>
        <end position="1052"/>
    </location>
</feature>
<dbReference type="Pfam" id="PF07732">
    <property type="entry name" value="Cu-oxidase_3"/>
    <property type="match status" value="2"/>
</dbReference>
<name>A0A8H4QG96_9AGAR</name>
<keyword evidence="6" id="KW-0325">Glycoprotein</keyword>
<dbReference type="Proteomes" id="UP000521872">
    <property type="component" value="Unassembled WGS sequence"/>
</dbReference>
<dbReference type="InterPro" id="IPR045087">
    <property type="entry name" value="Cu-oxidase_fam"/>
</dbReference>
<dbReference type="PROSITE" id="PS00079">
    <property type="entry name" value="MULTICOPPER_OXIDASE1"/>
    <property type="match status" value="1"/>
</dbReference>
<dbReference type="EMBL" id="JAACJL010000058">
    <property type="protein sequence ID" value="KAF4610487.1"/>
    <property type="molecule type" value="Genomic_DNA"/>
</dbReference>
<sequence>MHSLAVLVAISLSSVCYGFIGPTANLYIRNKVIAPDGFNRSRYCKFRPVPWPEYFWLEGKFCPSKIGARFELTFLQGSTFRLNVIDQLTDLNMLTSTSIHWHGFFQKDSSWADGPVGVTQCPIAPGDSFLYRFKAENQAGTFWYHSHHSTQYCDGLRGAMVVYNVLDPHRLLYDFDDESTIITLADWYHAYAPTAGLVPPPDATLINGKGRYAGGPTVPLTVIRVLPNKRYRFRLVSISCDPNYVFSIDGHSLTIIEVDSINVTPLTVDSIQIFAGQRYSFVLKTNQPISNYWIRANPNAGTTGFAGGLNSAILRYWGAPNADPATTSTVSNPLVESNLHPLVNAAAPGIPQRGAADVNLAINIAFDFPSLHFLVNGATFSPPTLPVLLQILSGTQTAQNLLPAGSVYTLPPNKVVELSFPMTTAAVGFPHPIHLHGHAFSVVRSAGSTEYNYANPVQRDVVSVGSPGDNVTIRFTTDNPGPWIMHWLSIAGTGLLACPLRLKDIFERRRISIVAVMLEFAQANPQATLSPTPTALYELSRQPRCSGILEAVMSFSFTLLLCVGANAAIGPVSDLIIANKHISPDGYNRSAVLAGASKDSLSFPGPLITGQKGSTFRMNVIDDLTDTSMLLSTSVHWHGLYQRGSNSMDGPVGTKLAHFGIIHTLVSAQYCDGLRGPLVVYDPKDPHQDKYDIDDESTVITLADWYHTPSPAAGLVPAPDSALINGLGRFPGGPASPLTVITVQPNKRYRFRLVSISCDPNFVFSIDGHSMTIIEVDSDNVEPLVVDSIKIYAGQRYSFILCADQPVNNYWIRAMPNAGNLIFDGGVNSAILRYVGADAVDPTTTQQALVNPLVETNLHPLDKPAAPGKPGLGKADVNINLKLDFNQTASKFTVNGGSFTPPPVPVLLQILSGAKKAQELLPTKDVIVLPANKVIEISMAGGVVGGEHPIHLHGHNFAVVRSANSTTYNYANPVRRDVVSIGGAGDNVTIRFETDNVGPWMLHCHIDWHLNMGFAAILAENVPAVQSPSFSHSSDWDKLCPTFDALPTQTFN</sequence>
<dbReference type="SUPFAM" id="SSF49503">
    <property type="entry name" value="Cupredoxins"/>
    <property type="match status" value="6"/>
</dbReference>
<dbReference type="FunFam" id="2.60.40.420:FF:000045">
    <property type="entry name" value="Laccase 2"/>
    <property type="match status" value="2"/>
</dbReference>
<evidence type="ECO:0000313" key="12">
    <source>
        <dbReference type="Proteomes" id="UP000521872"/>
    </source>
</evidence>
<evidence type="ECO:0008006" key="13">
    <source>
        <dbReference type="Google" id="ProtNLM"/>
    </source>
</evidence>
<feature type="domain" description="Plastocyanin-like" evidence="8">
    <location>
        <begin position="696"/>
        <end position="837"/>
    </location>
</feature>
<dbReference type="Pfam" id="PF07731">
    <property type="entry name" value="Cu-oxidase_2"/>
    <property type="match status" value="2"/>
</dbReference>
<dbReference type="PANTHER" id="PTHR11709:SF511">
    <property type="entry name" value="LACCASE"/>
    <property type="match status" value="1"/>
</dbReference>
<dbReference type="InterPro" id="IPR011706">
    <property type="entry name" value="Cu-oxidase_C"/>
</dbReference>
<keyword evidence="2" id="KW-0479">Metal-binding</keyword>
<dbReference type="PANTHER" id="PTHR11709">
    <property type="entry name" value="MULTI-COPPER OXIDASE"/>
    <property type="match status" value="1"/>
</dbReference>
<protein>
    <recommendedName>
        <fullName evidence="13">Laccase</fullName>
    </recommendedName>
</protein>
<dbReference type="AlphaFoldDB" id="A0A8H4QG96"/>
<reference evidence="11 12" key="1">
    <citation type="submission" date="2019-12" db="EMBL/GenBank/DDBJ databases">
        <authorList>
            <person name="Floudas D."/>
            <person name="Bentzer J."/>
            <person name="Ahren D."/>
            <person name="Johansson T."/>
            <person name="Persson P."/>
            <person name="Tunlid A."/>
        </authorList>
    </citation>
    <scope>NUCLEOTIDE SEQUENCE [LARGE SCALE GENOMIC DNA]</scope>
    <source>
        <strain evidence="11 12">CBS 102.39</strain>
    </source>
</reference>
<evidence type="ECO:0000256" key="5">
    <source>
        <dbReference type="ARBA" id="ARBA00023157"/>
    </source>
</evidence>
<dbReference type="InterPro" id="IPR011707">
    <property type="entry name" value="Cu-oxidase-like_N"/>
</dbReference>
<keyword evidence="3" id="KW-0560">Oxidoreductase</keyword>
<gene>
    <name evidence="11" type="ORF">D9613_007222</name>
</gene>